<dbReference type="AlphaFoldDB" id="C4IGZ2"/>
<protein>
    <submittedName>
        <fullName evidence="2">Phage tail domain protein</fullName>
    </submittedName>
</protein>
<dbReference type="InterPro" id="IPR008841">
    <property type="entry name" value="Siphovirus-type_tail_N"/>
</dbReference>
<evidence type="ECO:0000259" key="1">
    <source>
        <dbReference type="Pfam" id="PF05709"/>
    </source>
</evidence>
<accession>C4IGZ2</accession>
<reference evidence="2 3" key="1">
    <citation type="submission" date="2009-08" db="EMBL/GenBank/DDBJ databases">
        <authorList>
            <person name="Shrivastava S."/>
            <person name="Brinkac L.B."/>
            <person name="Brown J.L."/>
            <person name="Bruce D.B."/>
            <person name="Detter C."/>
            <person name="Green L.D."/>
            <person name="Munk C.A."/>
            <person name="Rogers Y.C."/>
            <person name="Tapia R."/>
            <person name="Sims D.R."/>
            <person name="Smith L.A."/>
            <person name="Smith T.J."/>
            <person name="Sutton G."/>
            <person name="Brettin T."/>
        </authorList>
    </citation>
    <scope>NUCLEOTIDE SEQUENCE [LARGE SCALE GENOMIC DNA]</scope>
    <source>
        <strain evidence="3">E4 str. BoNT E BL5262</strain>
    </source>
</reference>
<evidence type="ECO:0000313" key="2">
    <source>
        <dbReference type="EMBL" id="EEP54963.1"/>
    </source>
</evidence>
<sequence>MEIQFNNLNSKDLELEIIKKPFIPISRKIVETKDINGKDGSYYIDKNTYEDIIVSIDFNFYVKDNEDLELRVIRIQKWLNSINDNKLIINNSMFYYIVKNINISNIEYDGIYEINKFTVEFVCEAYKYLRSNNKQTIQNNTIINNMYSLSKPVYYIAGNGSLNVNGNIVTISNNTDGIVIDTVIGKVLSNTNTVITGKTNINSMQDLYLKSGTNKIIHSGIQLQIKKNYRTI</sequence>
<comment type="caution">
    <text evidence="2">The sequence shown here is derived from an EMBL/GenBank/DDBJ whole genome shotgun (WGS) entry which is preliminary data.</text>
</comment>
<gene>
    <name evidence="2" type="ORF">CLP_2686</name>
</gene>
<dbReference type="Pfam" id="PF05709">
    <property type="entry name" value="Sipho_tail"/>
    <property type="match status" value="1"/>
</dbReference>
<dbReference type="Proteomes" id="UP000003081">
    <property type="component" value="Unassembled WGS sequence"/>
</dbReference>
<feature type="domain" description="Siphovirus-type tail component RIFT-related" evidence="1">
    <location>
        <begin position="20"/>
        <end position="123"/>
    </location>
</feature>
<dbReference type="Gene3D" id="2.40.30.200">
    <property type="match status" value="1"/>
</dbReference>
<dbReference type="EMBL" id="ACOM01000005">
    <property type="protein sequence ID" value="EEP54963.1"/>
    <property type="molecule type" value="Genomic_DNA"/>
</dbReference>
<dbReference type="InterPro" id="IPR006520">
    <property type="entry name" value="Dit_BPSPP_N"/>
</dbReference>
<dbReference type="RefSeq" id="WP_003415585.1">
    <property type="nucleotide sequence ID" value="NZ_ACOM01000005.1"/>
</dbReference>
<name>C4IGZ2_CLOBU</name>
<keyword evidence="3" id="KW-1185">Reference proteome</keyword>
<dbReference type="NCBIfam" id="TIGR01633">
    <property type="entry name" value="phi3626_gp14_N"/>
    <property type="match status" value="1"/>
</dbReference>
<proteinExistence type="predicted"/>
<organism evidence="2 3">
    <name type="scientific">Clostridium butyricum E4 str. BoNT E BL5262</name>
    <dbReference type="NCBI Taxonomy" id="632245"/>
    <lineage>
        <taxon>Bacteria</taxon>
        <taxon>Bacillati</taxon>
        <taxon>Bacillota</taxon>
        <taxon>Clostridia</taxon>
        <taxon>Eubacteriales</taxon>
        <taxon>Clostridiaceae</taxon>
        <taxon>Clostridium</taxon>
    </lineage>
</organism>
<dbReference type="HOGENOM" id="CLU_091718_3_1_9"/>
<evidence type="ECO:0000313" key="3">
    <source>
        <dbReference type="Proteomes" id="UP000003081"/>
    </source>
</evidence>
<dbReference type="eggNOG" id="COG4722">
    <property type="taxonomic scope" value="Bacteria"/>
</dbReference>